<feature type="domain" description="BTB" evidence="2">
    <location>
        <begin position="31"/>
        <end position="84"/>
    </location>
</feature>
<dbReference type="OrthoDB" id="194443at2759"/>
<feature type="compositionally biased region" description="Acidic residues" evidence="1">
    <location>
        <begin position="234"/>
        <end position="245"/>
    </location>
</feature>
<gene>
    <name evidence="3" type="ORF">GTA08_BOTSDO05371</name>
</gene>
<dbReference type="AlphaFoldDB" id="A0A8H4ITH7"/>
<name>A0A8H4ITH7_9PEZI</name>
<keyword evidence="4" id="KW-1185">Reference proteome</keyword>
<dbReference type="InterPro" id="IPR000210">
    <property type="entry name" value="BTB/POZ_dom"/>
</dbReference>
<feature type="compositionally biased region" description="Low complexity" evidence="1">
    <location>
        <begin position="1"/>
        <end position="20"/>
    </location>
</feature>
<dbReference type="EMBL" id="WWBZ02000033">
    <property type="protein sequence ID" value="KAF4307340.1"/>
    <property type="molecule type" value="Genomic_DNA"/>
</dbReference>
<sequence>MNVRSSTLPSSGSTSTQPLTRSNLSFRGPLMDVYIGNDTEPFKLHKDLASASSSLFRRYRNEDALNLPDEEPHLFELYAQWLYSKNSKAVFKDLRAHELVKCDDGTIDQPGAETLFHLFCLGERIRDVTFKNTVVDAYIDAVKRAKNYPTHLAAWIYERLPENSGFRKLYIDIWCWDSDELWFEDLESRDDPLTAPGAFWLDVFKRKTELGRTVYGSRYKKPWDSDRTQYHETEETEGEAEDQVEKDETLEVVTKSEIDSEP</sequence>
<comment type="caution">
    <text evidence="3">The sequence shown here is derived from an EMBL/GenBank/DDBJ whole genome shotgun (WGS) entry which is preliminary data.</text>
</comment>
<dbReference type="PANTHER" id="PTHR47843">
    <property type="entry name" value="BTB DOMAIN-CONTAINING PROTEIN-RELATED"/>
    <property type="match status" value="1"/>
</dbReference>
<feature type="compositionally biased region" description="Basic and acidic residues" evidence="1">
    <location>
        <begin position="221"/>
        <end position="233"/>
    </location>
</feature>
<dbReference type="PANTHER" id="PTHR47843:SF2">
    <property type="entry name" value="BTB DOMAIN-CONTAINING PROTEIN"/>
    <property type="match status" value="1"/>
</dbReference>
<dbReference type="InterPro" id="IPR011333">
    <property type="entry name" value="SKP1/BTB/POZ_sf"/>
</dbReference>
<evidence type="ECO:0000256" key="1">
    <source>
        <dbReference type="SAM" id="MobiDB-lite"/>
    </source>
</evidence>
<protein>
    <recommendedName>
        <fullName evidence="2">BTB domain-containing protein</fullName>
    </recommendedName>
</protein>
<proteinExistence type="predicted"/>
<dbReference type="PROSITE" id="PS50097">
    <property type="entry name" value="BTB"/>
    <property type="match status" value="1"/>
</dbReference>
<evidence type="ECO:0000313" key="3">
    <source>
        <dbReference type="EMBL" id="KAF4307340.1"/>
    </source>
</evidence>
<evidence type="ECO:0000313" key="4">
    <source>
        <dbReference type="Proteomes" id="UP000572817"/>
    </source>
</evidence>
<dbReference type="SUPFAM" id="SSF54695">
    <property type="entry name" value="POZ domain"/>
    <property type="match status" value="1"/>
</dbReference>
<evidence type="ECO:0000259" key="2">
    <source>
        <dbReference type="PROSITE" id="PS50097"/>
    </source>
</evidence>
<feature type="region of interest" description="Disordered" evidence="1">
    <location>
        <begin position="219"/>
        <end position="262"/>
    </location>
</feature>
<feature type="region of interest" description="Disordered" evidence="1">
    <location>
        <begin position="1"/>
        <end position="23"/>
    </location>
</feature>
<dbReference type="Proteomes" id="UP000572817">
    <property type="component" value="Unassembled WGS sequence"/>
</dbReference>
<accession>A0A8H4ITH7</accession>
<organism evidence="3 4">
    <name type="scientific">Botryosphaeria dothidea</name>
    <dbReference type="NCBI Taxonomy" id="55169"/>
    <lineage>
        <taxon>Eukaryota</taxon>
        <taxon>Fungi</taxon>
        <taxon>Dikarya</taxon>
        <taxon>Ascomycota</taxon>
        <taxon>Pezizomycotina</taxon>
        <taxon>Dothideomycetes</taxon>
        <taxon>Dothideomycetes incertae sedis</taxon>
        <taxon>Botryosphaeriales</taxon>
        <taxon>Botryosphaeriaceae</taxon>
        <taxon>Botryosphaeria</taxon>
    </lineage>
</organism>
<feature type="compositionally biased region" description="Basic and acidic residues" evidence="1">
    <location>
        <begin position="246"/>
        <end position="262"/>
    </location>
</feature>
<reference evidence="3" key="1">
    <citation type="submission" date="2020-04" db="EMBL/GenBank/DDBJ databases">
        <title>Genome Assembly and Annotation of Botryosphaeria dothidea sdau 11-99, a Latent Pathogen of Apple Fruit Ring Rot in China.</title>
        <authorList>
            <person name="Yu C."/>
            <person name="Diao Y."/>
            <person name="Lu Q."/>
            <person name="Zhao J."/>
            <person name="Cui S."/>
            <person name="Peng C."/>
            <person name="He B."/>
            <person name="Liu H."/>
        </authorList>
    </citation>
    <scope>NUCLEOTIDE SEQUENCE [LARGE SCALE GENOMIC DNA]</scope>
    <source>
        <strain evidence="3">Sdau11-99</strain>
    </source>
</reference>